<protein>
    <submittedName>
        <fullName evidence="2">Tetratricopeptide repeat protein</fullName>
    </submittedName>
</protein>
<keyword evidence="3" id="KW-1185">Reference proteome</keyword>
<keyword evidence="1" id="KW-0732">Signal</keyword>
<gene>
    <name evidence="2" type="ORF">M0G41_07725</name>
</gene>
<evidence type="ECO:0000313" key="2">
    <source>
        <dbReference type="EMBL" id="MCK7593554.1"/>
    </source>
</evidence>
<feature type="chain" id="PRO_5046035965" evidence="1">
    <location>
        <begin position="20"/>
        <end position="566"/>
    </location>
</feature>
<dbReference type="EMBL" id="JALNMH010000005">
    <property type="protein sequence ID" value="MCK7593554.1"/>
    <property type="molecule type" value="Genomic_DNA"/>
</dbReference>
<dbReference type="Pfam" id="PF14559">
    <property type="entry name" value="TPR_19"/>
    <property type="match status" value="1"/>
</dbReference>
<evidence type="ECO:0000256" key="1">
    <source>
        <dbReference type="SAM" id="SignalP"/>
    </source>
</evidence>
<dbReference type="InterPro" id="IPR011990">
    <property type="entry name" value="TPR-like_helical_dom_sf"/>
</dbReference>
<dbReference type="SUPFAM" id="SSF48452">
    <property type="entry name" value="TPR-like"/>
    <property type="match status" value="1"/>
</dbReference>
<dbReference type="Proteomes" id="UP001431449">
    <property type="component" value="Unassembled WGS sequence"/>
</dbReference>
<dbReference type="RefSeq" id="WP_248207275.1">
    <property type="nucleotide sequence ID" value="NZ_JALNMH010000005.1"/>
</dbReference>
<accession>A0ABT0GG85</accession>
<dbReference type="Gene3D" id="1.25.40.10">
    <property type="entry name" value="Tetratricopeptide repeat domain"/>
    <property type="match status" value="2"/>
</dbReference>
<comment type="caution">
    <text evidence="2">The sequence shown here is derived from an EMBL/GenBank/DDBJ whole genome shotgun (WGS) entry which is preliminary data.</text>
</comment>
<proteinExistence type="predicted"/>
<organism evidence="2 3">
    <name type="scientific">Pseudomarimonas salicorniae</name>
    <dbReference type="NCBI Taxonomy" id="2933270"/>
    <lineage>
        <taxon>Bacteria</taxon>
        <taxon>Pseudomonadati</taxon>
        <taxon>Pseudomonadota</taxon>
        <taxon>Gammaproteobacteria</taxon>
        <taxon>Lysobacterales</taxon>
        <taxon>Lysobacteraceae</taxon>
        <taxon>Pseudomarimonas</taxon>
    </lineage>
</organism>
<evidence type="ECO:0000313" key="3">
    <source>
        <dbReference type="Proteomes" id="UP001431449"/>
    </source>
</evidence>
<reference evidence="2" key="1">
    <citation type="submission" date="2022-04" db="EMBL/GenBank/DDBJ databases">
        <title>Lysobacter sp. CAU 1642 isolated from sea sand.</title>
        <authorList>
            <person name="Kim W."/>
        </authorList>
    </citation>
    <scope>NUCLEOTIDE SEQUENCE</scope>
    <source>
        <strain evidence="2">CAU 1642</strain>
    </source>
</reference>
<feature type="signal peptide" evidence="1">
    <location>
        <begin position="1"/>
        <end position="19"/>
    </location>
</feature>
<sequence length="566" mass="62799">MRRVAWMLLLALACSPASAQRGLGELLGEARAARDAGQLEQAIAAYDAMLDQVADHETAMLERAQTLAWDGQYAASIAAYRAFRERYPGRARAADLGLAQVQAWSEDIPGALQTLRPWVAGRDREAVRQDATYRAWAGHTGEAVARLESWLADHPDDREAALDRARFLSWSGDFETAAASYDALLKADPTLGEAALGRTRLALWSGNPALARERFAACDAACRQTAEGRLMAARLDAAEGRRREAATAYRQLAQGGAAQRDARELLFDDISERGRWLELRGVRTRTNEGLEQHRPHLRMRLPWFDGHLQVEAARREVAFAGANRDALQWGVQLHQPVGGRAWWMVGLGRDQDLGGKPAGTWQLGGGLRPGGGLRLQLDASRQLLDFTPAAVDQRGSLQALEANIGWTPLESPYNFDLGLARAWLSAGSQRKSFALAATRRIPLSSVDWRVSAVGRGFGYSETLDLGFFNPERYRHLGLRSRWVWREARRYELSFGLSAGRQWVNQDEGQFTWGLDLGAERVLGDGRWALFAQYARSLAGLPVATAGDPSDYREYTVQLGLRWRERP</sequence>
<name>A0ABT0GG85_9GAMM</name>